<proteinExistence type="predicted"/>
<protein>
    <submittedName>
        <fullName evidence="1">Uncharacterized protein</fullName>
    </submittedName>
</protein>
<reference evidence="1 2" key="1">
    <citation type="submission" date="2016-02" db="EMBL/GenBank/DDBJ databases">
        <title>Genome sequence of Clostridium colicanis DSM 13634.</title>
        <authorList>
            <person name="Poehlein A."/>
            <person name="Daniel R."/>
        </authorList>
    </citation>
    <scope>NUCLEOTIDE SEQUENCE [LARGE SCALE GENOMIC DNA]</scope>
    <source>
        <strain evidence="1 2">DSM 13634</strain>
    </source>
</reference>
<accession>A0A151ARB1</accession>
<gene>
    <name evidence="1" type="ORF">CLCOL_01170</name>
</gene>
<dbReference type="EMBL" id="LTBB01000001">
    <property type="protein sequence ID" value="KYH30179.1"/>
    <property type="molecule type" value="Genomic_DNA"/>
</dbReference>
<keyword evidence="2" id="KW-1185">Reference proteome</keyword>
<dbReference type="Proteomes" id="UP000075374">
    <property type="component" value="Unassembled WGS sequence"/>
</dbReference>
<evidence type="ECO:0000313" key="1">
    <source>
        <dbReference type="EMBL" id="KYH30179.1"/>
    </source>
</evidence>
<name>A0A151ARB1_9CLOT</name>
<sequence>MVKDLNIKDLNIIIYKNKCYRLFTNNRTLFISENNNIIKIHSGVLYYTMEYYEDSLWICYYDEKYSVFISKIELEVGIRKKIETNLLFLCNKNLKSLDSLSLLIKDNHIDIIFRGCDRHSGKIYIFKSNINMCTSPSIIDISDYNSSFKICKTDNEDLILICKNFEEGEYVLYDLLTNKHINDFYLPNISNISFINYNKKPLIFYNGLIERDLSIKYRNVIINEGNGYLDNEHKLPLPKNIIKPQISIYMGNVYVIWNNTNNVNIALSNDLNTWKFSCLSKKNARNLVKANIMKIVDNKCENIKTYINFSQLYKLFKLCNNDERNEIFEGNTDNYKNIANKNDIMNEINCYKLKTKFLKERYLNLKLEALEEIQRTEIYYEDICREYLNTINNLVNIIEEKDRIIFKLLNI</sequence>
<evidence type="ECO:0000313" key="2">
    <source>
        <dbReference type="Proteomes" id="UP000075374"/>
    </source>
</evidence>
<dbReference type="RefSeq" id="WP_061857069.1">
    <property type="nucleotide sequence ID" value="NZ_LTBB01000001.1"/>
</dbReference>
<organism evidence="1 2">
    <name type="scientific">Clostridium colicanis DSM 13634</name>
    <dbReference type="NCBI Taxonomy" id="1121305"/>
    <lineage>
        <taxon>Bacteria</taxon>
        <taxon>Bacillati</taxon>
        <taxon>Bacillota</taxon>
        <taxon>Clostridia</taxon>
        <taxon>Eubacteriales</taxon>
        <taxon>Clostridiaceae</taxon>
        <taxon>Clostridium</taxon>
    </lineage>
</organism>
<dbReference type="PATRIC" id="fig|1121305.3.peg.119"/>
<comment type="caution">
    <text evidence="1">The sequence shown here is derived from an EMBL/GenBank/DDBJ whole genome shotgun (WGS) entry which is preliminary data.</text>
</comment>
<dbReference type="STRING" id="1121305.CLCOL_01170"/>
<dbReference type="AlphaFoldDB" id="A0A151ARB1"/>